<dbReference type="InterPro" id="IPR036291">
    <property type="entry name" value="NAD(P)-bd_dom_sf"/>
</dbReference>
<evidence type="ECO:0000256" key="3">
    <source>
        <dbReference type="RuleBase" id="RU000363"/>
    </source>
</evidence>
<dbReference type="Pfam" id="PF00106">
    <property type="entry name" value="adh_short"/>
    <property type="match status" value="1"/>
</dbReference>
<keyword evidence="2" id="KW-0560">Oxidoreductase</keyword>
<dbReference type="AlphaFoldDB" id="A0AAE4CPH0"/>
<organism evidence="4 5">
    <name type="scientific">Haloactinomyces albus</name>
    <dbReference type="NCBI Taxonomy" id="1352928"/>
    <lineage>
        <taxon>Bacteria</taxon>
        <taxon>Bacillati</taxon>
        <taxon>Actinomycetota</taxon>
        <taxon>Actinomycetes</taxon>
        <taxon>Actinopolysporales</taxon>
        <taxon>Actinopolysporaceae</taxon>
        <taxon>Haloactinomyces</taxon>
    </lineage>
</organism>
<dbReference type="PRINTS" id="PR00081">
    <property type="entry name" value="GDHRDH"/>
</dbReference>
<sequence>MNRRILITGGASGLGRAMAIRFAGAGWRVLIADLDEAAGERLRTELGDEVAFHPLDVRDDAGWARVRAWCERTWNGLDVLVNNAGVAAAGRMDRVSMADWDWILDINLKGVIRGCREFVPVFRRQGHGHLVNIASMAGLMNLPAMSSYNVSKAGVISLSETLRHELAPYGVHTTVVCPAFVRTGLDRTMRAADPSLAARTTELMAASRVTPDDVARKVFRAVRKPRFRVLTHRDSSLAWLAKRFVPALVDRVVARGWRRTRATLERPAVPQRSENP</sequence>
<comment type="caution">
    <text evidence="4">The sequence shown here is derived from an EMBL/GenBank/DDBJ whole genome shotgun (WGS) entry which is preliminary data.</text>
</comment>
<accession>A0AAE4CPH0</accession>
<gene>
    <name evidence="4" type="ORF">JOF55_004587</name>
</gene>
<dbReference type="EMBL" id="JAVDXW010000001">
    <property type="protein sequence ID" value="MDR7304406.1"/>
    <property type="molecule type" value="Genomic_DNA"/>
</dbReference>
<keyword evidence="5" id="KW-1185">Reference proteome</keyword>
<dbReference type="PANTHER" id="PTHR44196">
    <property type="entry name" value="DEHYDROGENASE/REDUCTASE SDR FAMILY MEMBER 7B"/>
    <property type="match status" value="1"/>
</dbReference>
<evidence type="ECO:0000313" key="5">
    <source>
        <dbReference type="Proteomes" id="UP001180845"/>
    </source>
</evidence>
<dbReference type="Gene3D" id="3.40.50.720">
    <property type="entry name" value="NAD(P)-binding Rossmann-like Domain"/>
    <property type="match status" value="1"/>
</dbReference>
<reference evidence="4" key="1">
    <citation type="submission" date="2023-07" db="EMBL/GenBank/DDBJ databases">
        <title>Sequencing the genomes of 1000 actinobacteria strains.</title>
        <authorList>
            <person name="Klenk H.-P."/>
        </authorList>
    </citation>
    <scope>NUCLEOTIDE SEQUENCE</scope>
    <source>
        <strain evidence="4">DSM 45977</strain>
    </source>
</reference>
<dbReference type="NCBIfam" id="NF004196">
    <property type="entry name" value="PRK05650.1"/>
    <property type="match status" value="1"/>
</dbReference>
<dbReference type="Proteomes" id="UP001180845">
    <property type="component" value="Unassembled WGS sequence"/>
</dbReference>
<name>A0AAE4CPH0_9ACTN</name>
<evidence type="ECO:0000256" key="1">
    <source>
        <dbReference type="ARBA" id="ARBA00006484"/>
    </source>
</evidence>
<dbReference type="InterPro" id="IPR020904">
    <property type="entry name" value="Sc_DH/Rdtase_CS"/>
</dbReference>
<dbReference type="PROSITE" id="PS00061">
    <property type="entry name" value="ADH_SHORT"/>
    <property type="match status" value="1"/>
</dbReference>
<protein>
    <submittedName>
        <fullName evidence="4">NAD(P)-dependent dehydrogenase (Short-subunit alcohol dehydrogenase family)</fullName>
    </submittedName>
</protein>
<dbReference type="InterPro" id="IPR002347">
    <property type="entry name" value="SDR_fam"/>
</dbReference>
<dbReference type="GO" id="GO:0016491">
    <property type="term" value="F:oxidoreductase activity"/>
    <property type="evidence" value="ECO:0007669"/>
    <property type="project" value="UniProtKB-KW"/>
</dbReference>
<dbReference type="FunFam" id="3.40.50.720:FF:000084">
    <property type="entry name" value="Short-chain dehydrogenase reductase"/>
    <property type="match status" value="1"/>
</dbReference>
<dbReference type="PRINTS" id="PR00080">
    <property type="entry name" value="SDRFAMILY"/>
</dbReference>
<proteinExistence type="inferred from homology"/>
<dbReference type="GO" id="GO:0016020">
    <property type="term" value="C:membrane"/>
    <property type="evidence" value="ECO:0007669"/>
    <property type="project" value="TreeGrafter"/>
</dbReference>
<dbReference type="RefSeq" id="WP_310278124.1">
    <property type="nucleotide sequence ID" value="NZ_JAVDXW010000001.1"/>
</dbReference>
<dbReference type="SUPFAM" id="SSF51735">
    <property type="entry name" value="NAD(P)-binding Rossmann-fold domains"/>
    <property type="match status" value="1"/>
</dbReference>
<dbReference type="PANTHER" id="PTHR44196:SF1">
    <property type="entry name" value="DEHYDROGENASE_REDUCTASE SDR FAMILY MEMBER 7B"/>
    <property type="match status" value="1"/>
</dbReference>
<dbReference type="CDD" id="cd05233">
    <property type="entry name" value="SDR_c"/>
    <property type="match status" value="1"/>
</dbReference>
<comment type="similarity">
    <text evidence="1 3">Belongs to the short-chain dehydrogenases/reductases (SDR) family.</text>
</comment>
<evidence type="ECO:0000256" key="2">
    <source>
        <dbReference type="ARBA" id="ARBA00023002"/>
    </source>
</evidence>
<evidence type="ECO:0000313" key="4">
    <source>
        <dbReference type="EMBL" id="MDR7304406.1"/>
    </source>
</evidence>